<organism evidence="3 4">
    <name type="scientific">Acidilutibacter cellobiosedens</name>
    <dbReference type="NCBI Taxonomy" id="2507161"/>
    <lineage>
        <taxon>Bacteria</taxon>
        <taxon>Bacillati</taxon>
        <taxon>Bacillota</taxon>
        <taxon>Tissierellia</taxon>
        <taxon>Tissierellales</taxon>
        <taxon>Acidilutibacteraceae</taxon>
        <taxon>Acidilutibacter</taxon>
    </lineage>
</organism>
<dbReference type="OrthoDB" id="9792137at2"/>
<dbReference type="GO" id="GO:0005737">
    <property type="term" value="C:cytoplasm"/>
    <property type="evidence" value="ECO:0007669"/>
    <property type="project" value="TreeGrafter"/>
</dbReference>
<dbReference type="PANTHER" id="PTHR30143:SF0">
    <property type="entry name" value="2-KETO-4-PENTENOATE HYDRATASE"/>
    <property type="match status" value="1"/>
</dbReference>
<keyword evidence="1" id="KW-0456">Lyase</keyword>
<dbReference type="Proteomes" id="UP000287969">
    <property type="component" value="Chromosome"/>
</dbReference>
<sequence>MDYKKIAQDLYNAEKGTYQIDMISKSNPDMTVEDSYKIQLENISRRISQGEKVVGMKIGLTSKGMQNLLGVNEPDYGHLTDKMIVMEGEICPIKSLIQPKVEGELAFFLKKSLKGPGITIADVYHATDWIVSAIEIVDSRIKDWKIKLVDTIADNGSSAKFVLGNRITKIDGIDMRLIGMNLEKNGELVSTGTSAEVLGNPAASVAWLANKLSQFGIELKEGSIILSGAVTAAEKVQAGDSFTVSFQDMGRVTVKFK</sequence>
<dbReference type="AlphaFoldDB" id="A0A410QAW0"/>
<dbReference type="InterPro" id="IPR011234">
    <property type="entry name" value="Fumarylacetoacetase-like_C"/>
</dbReference>
<evidence type="ECO:0000256" key="1">
    <source>
        <dbReference type="ARBA" id="ARBA00023239"/>
    </source>
</evidence>
<evidence type="ECO:0000259" key="2">
    <source>
        <dbReference type="Pfam" id="PF01557"/>
    </source>
</evidence>
<evidence type="ECO:0000313" key="4">
    <source>
        <dbReference type="Proteomes" id="UP000287969"/>
    </source>
</evidence>
<dbReference type="Gene3D" id="3.90.850.10">
    <property type="entry name" value="Fumarylacetoacetase-like, C-terminal domain"/>
    <property type="match status" value="1"/>
</dbReference>
<dbReference type="InterPro" id="IPR036663">
    <property type="entry name" value="Fumarylacetoacetase_C_sf"/>
</dbReference>
<dbReference type="KEGG" id="spoa:EQM13_05615"/>
<proteinExistence type="predicted"/>
<dbReference type="InterPro" id="IPR050772">
    <property type="entry name" value="Hydratase-Decarb/MhpD_sf"/>
</dbReference>
<gene>
    <name evidence="3" type="ORF">EQM13_05615</name>
</gene>
<dbReference type="EMBL" id="CP035282">
    <property type="protein sequence ID" value="QAT61099.1"/>
    <property type="molecule type" value="Genomic_DNA"/>
</dbReference>
<keyword evidence="4" id="KW-1185">Reference proteome</keyword>
<dbReference type="SUPFAM" id="SSF56529">
    <property type="entry name" value="FAH"/>
    <property type="match status" value="1"/>
</dbReference>
<dbReference type="GO" id="GO:0008684">
    <property type="term" value="F:2-oxopent-4-enoate hydratase activity"/>
    <property type="evidence" value="ECO:0007669"/>
    <property type="project" value="TreeGrafter"/>
</dbReference>
<dbReference type="RefSeq" id="WP_128752184.1">
    <property type="nucleotide sequence ID" value="NZ_CP035282.1"/>
</dbReference>
<evidence type="ECO:0000313" key="3">
    <source>
        <dbReference type="EMBL" id="QAT61099.1"/>
    </source>
</evidence>
<dbReference type="Pfam" id="PF01557">
    <property type="entry name" value="FAA_hydrolase"/>
    <property type="match status" value="1"/>
</dbReference>
<feature type="domain" description="Fumarylacetoacetase-like C-terminal" evidence="2">
    <location>
        <begin position="98"/>
        <end position="254"/>
    </location>
</feature>
<name>A0A410QAW0_9FIRM</name>
<dbReference type="PANTHER" id="PTHR30143">
    <property type="entry name" value="ACID HYDRATASE"/>
    <property type="match status" value="1"/>
</dbReference>
<protein>
    <submittedName>
        <fullName evidence="3">2-keto-4-pentenoate hydratase</fullName>
    </submittedName>
</protein>
<accession>A0A410QAW0</accession>
<reference evidence="4" key="1">
    <citation type="submission" date="2019-01" db="EMBL/GenBank/DDBJ databases">
        <title>Draft genomes of a novel of Sporanaerobacter strains.</title>
        <authorList>
            <person name="Ma S."/>
        </authorList>
    </citation>
    <scope>NUCLEOTIDE SEQUENCE [LARGE SCALE GENOMIC DNA]</scope>
    <source>
        <strain evidence="4">NJN-17</strain>
    </source>
</reference>